<dbReference type="Pfam" id="PF00015">
    <property type="entry name" value="MCPsignal"/>
    <property type="match status" value="1"/>
</dbReference>
<evidence type="ECO:0000256" key="4">
    <source>
        <dbReference type="ARBA" id="ARBA00029447"/>
    </source>
</evidence>
<keyword evidence="2" id="KW-0488">Methylation</keyword>
<dbReference type="Proteomes" id="UP000194841">
    <property type="component" value="Unassembled WGS sequence"/>
</dbReference>
<evidence type="ECO:0000256" key="2">
    <source>
        <dbReference type="ARBA" id="ARBA00022481"/>
    </source>
</evidence>
<evidence type="ECO:0000313" key="9">
    <source>
        <dbReference type="EMBL" id="OUL58041.1"/>
    </source>
</evidence>
<comment type="caution">
    <text evidence="9">The sequence shown here is derived from an EMBL/GenBank/DDBJ whole genome shotgun (WGS) entry which is preliminary data.</text>
</comment>
<dbReference type="InterPro" id="IPR004089">
    <property type="entry name" value="MCPsignal_dom"/>
</dbReference>
<dbReference type="GO" id="GO:0006935">
    <property type="term" value="P:chemotaxis"/>
    <property type="evidence" value="ECO:0007669"/>
    <property type="project" value="UniProtKB-KW"/>
</dbReference>
<name>A0A244CQZ5_PSEDV</name>
<proteinExistence type="inferred from homology"/>
<dbReference type="SMART" id="SM00304">
    <property type="entry name" value="HAMP"/>
    <property type="match status" value="5"/>
</dbReference>
<keyword evidence="3 5" id="KW-0807">Transducer</keyword>
<evidence type="ECO:0000256" key="3">
    <source>
        <dbReference type="ARBA" id="ARBA00023224"/>
    </source>
</evidence>
<dbReference type="PROSITE" id="PS50885">
    <property type="entry name" value="HAMP"/>
    <property type="match status" value="2"/>
</dbReference>
<evidence type="ECO:0000256" key="6">
    <source>
        <dbReference type="SAM" id="Phobius"/>
    </source>
</evidence>
<dbReference type="GO" id="GO:0004888">
    <property type="term" value="F:transmembrane signaling receptor activity"/>
    <property type="evidence" value="ECO:0007669"/>
    <property type="project" value="TreeGrafter"/>
</dbReference>
<evidence type="ECO:0008006" key="11">
    <source>
        <dbReference type="Google" id="ProtNLM"/>
    </source>
</evidence>
<dbReference type="CDD" id="cd11386">
    <property type="entry name" value="MCP_signal"/>
    <property type="match status" value="1"/>
</dbReference>
<evidence type="ECO:0000256" key="5">
    <source>
        <dbReference type="PROSITE-ProRule" id="PRU00284"/>
    </source>
</evidence>
<feature type="transmembrane region" description="Helical" evidence="6">
    <location>
        <begin position="184"/>
        <end position="207"/>
    </location>
</feature>
<reference evidence="9 10" key="1">
    <citation type="submission" date="2017-02" db="EMBL/GenBank/DDBJ databases">
        <title>Pseudoalteromonas ulvae TC14 Genome.</title>
        <authorList>
            <person name="Molmeret M."/>
        </authorList>
    </citation>
    <scope>NUCLEOTIDE SEQUENCE [LARGE SCALE GENOMIC DNA]</scope>
    <source>
        <strain evidence="9">TC14</strain>
    </source>
</reference>
<dbReference type="Gene3D" id="6.10.340.10">
    <property type="match status" value="1"/>
</dbReference>
<dbReference type="InterPro" id="IPR003660">
    <property type="entry name" value="HAMP_dom"/>
</dbReference>
<dbReference type="FunFam" id="1.10.287.950:FF:000001">
    <property type="entry name" value="Methyl-accepting chemotaxis sensory transducer"/>
    <property type="match status" value="1"/>
</dbReference>
<dbReference type="Gene3D" id="3.30.450.20">
    <property type="entry name" value="PAS domain"/>
    <property type="match status" value="1"/>
</dbReference>
<dbReference type="PANTHER" id="PTHR43531:SF14">
    <property type="entry name" value="METHYL-ACCEPTING CHEMOTAXIS PROTEIN I-RELATED"/>
    <property type="match status" value="1"/>
</dbReference>
<dbReference type="SUPFAM" id="SSF158472">
    <property type="entry name" value="HAMP domain-like"/>
    <property type="match status" value="1"/>
</dbReference>
<feature type="domain" description="Methyl-accepting transducer" evidence="7">
    <location>
        <begin position="768"/>
        <end position="997"/>
    </location>
</feature>
<protein>
    <recommendedName>
        <fullName evidence="11">Diguanylate cyclase</fullName>
    </recommendedName>
</protein>
<comment type="similarity">
    <text evidence="4">Belongs to the methyl-accepting chemotaxis (MCP) protein family.</text>
</comment>
<keyword evidence="6" id="KW-1133">Transmembrane helix</keyword>
<organism evidence="9 10">
    <name type="scientific">Pseudoalteromonas ulvae</name>
    <dbReference type="NCBI Taxonomy" id="107327"/>
    <lineage>
        <taxon>Bacteria</taxon>
        <taxon>Pseudomonadati</taxon>
        <taxon>Pseudomonadota</taxon>
        <taxon>Gammaproteobacteria</taxon>
        <taxon>Alteromonadales</taxon>
        <taxon>Pseudoalteromonadaceae</taxon>
        <taxon>Pseudoalteromonas</taxon>
    </lineage>
</organism>
<gene>
    <name evidence="9" type="ORF">B1199_06705</name>
</gene>
<dbReference type="Gene3D" id="1.20.120.1530">
    <property type="match status" value="2"/>
</dbReference>
<evidence type="ECO:0000259" key="7">
    <source>
        <dbReference type="PROSITE" id="PS50111"/>
    </source>
</evidence>
<feature type="domain" description="HAMP" evidence="8">
    <location>
        <begin position="209"/>
        <end position="261"/>
    </location>
</feature>
<dbReference type="AlphaFoldDB" id="A0A244CQZ5"/>
<dbReference type="OrthoDB" id="1884279at2"/>
<dbReference type="Pfam" id="PF08448">
    <property type="entry name" value="PAS_4"/>
    <property type="match status" value="1"/>
</dbReference>
<evidence type="ECO:0000313" key="10">
    <source>
        <dbReference type="Proteomes" id="UP000194841"/>
    </source>
</evidence>
<dbReference type="RefSeq" id="WP_086743347.1">
    <property type="nucleotide sequence ID" value="NZ_MWPV01000002.1"/>
</dbReference>
<dbReference type="Pfam" id="PF00672">
    <property type="entry name" value="HAMP"/>
    <property type="match status" value="1"/>
</dbReference>
<dbReference type="SUPFAM" id="SSF58104">
    <property type="entry name" value="Methyl-accepting chemotaxis protein (MCP) signaling domain"/>
    <property type="match status" value="1"/>
</dbReference>
<dbReference type="InterPro" id="IPR013656">
    <property type="entry name" value="PAS_4"/>
</dbReference>
<dbReference type="Gene3D" id="1.10.287.950">
    <property type="entry name" value="Methyl-accepting chemotaxis protein"/>
    <property type="match status" value="1"/>
</dbReference>
<keyword evidence="6" id="KW-0472">Membrane</keyword>
<dbReference type="PROSITE" id="PS50111">
    <property type="entry name" value="CHEMOTAXIS_TRANSDUC_2"/>
    <property type="match status" value="1"/>
</dbReference>
<keyword evidence="6" id="KW-0812">Transmembrane</keyword>
<dbReference type="PANTHER" id="PTHR43531">
    <property type="entry name" value="PROTEIN ICFG"/>
    <property type="match status" value="1"/>
</dbReference>
<comment type="subcellular location">
    <subcellularLocation>
        <location evidence="1">Membrane</location>
    </subcellularLocation>
</comment>
<feature type="domain" description="HAMP" evidence="8">
    <location>
        <begin position="711"/>
        <end position="763"/>
    </location>
</feature>
<evidence type="ECO:0000256" key="1">
    <source>
        <dbReference type="ARBA" id="ARBA00004370"/>
    </source>
</evidence>
<accession>A0A244CQZ5</accession>
<dbReference type="Pfam" id="PF18947">
    <property type="entry name" value="HAMP_2"/>
    <property type="match status" value="4"/>
</dbReference>
<dbReference type="EMBL" id="MWPV01000002">
    <property type="protein sequence ID" value="OUL58041.1"/>
    <property type="molecule type" value="Genomic_DNA"/>
</dbReference>
<dbReference type="InterPro" id="IPR051310">
    <property type="entry name" value="MCP_chemotaxis"/>
</dbReference>
<dbReference type="GO" id="GO:0005886">
    <property type="term" value="C:plasma membrane"/>
    <property type="evidence" value="ECO:0007669"/>
    <property type="project" value="TreeGrafter"/>
</dbReference>
<evidence type="ECO:0000259" key="8">
    <source>
        <dbReference type="PROSITE" id="PS50885"/>
    </source>
</evidence>
<keyword evidence="10" id="KW-1185">Reference proteome</keyword>
<dbReference type="CDD" id="cd06225">
    <property type="entry name" value="HAMP"/>
    <property type="match status" value="1"/>
</dbReference>
<dbReference type="GO" id="GO:0007165">
    <property type="term" value="P:signal transduction"/>
    <property type="evidence" value="ECO:0007669"/>
    <property type="project" value="UniProtKB-KW"/>
</dbReference>
<sequence length="1013" mass="110440">MSSIKAKLLSVVLGGLFTIVVAGSLAVYNFHLLILDFDLVIKQQLDARNHTNKVLSEFKTQVQEWKNVLIRGHDATQYDKYLKRFIKNEQSIQQQIDDLLARSYLSASSLDMLREFKHEHAKLGGLYRQGLKEFEQAQFNTQAGDSAVKGIDRASATLLNTLSEQIAIQADQQVSHIEAKAEQLVYYTVIAILILLLVTTSVVIYFIQRLITTPVKEAAHVAKEIAQGNLHNQITVNSNDEIGRLLGALNSMQTNIRDIQADLTVQMEQQKQKAIESGRIKQALDNVSANVMVTDSSYTVIYTNQSMSTVFNTMQTELAQQLGQFDSQQLLGLSLTHIFNHQPQQSLLLSAAERSIEVEVTIAKRIFNLVASPVQNDDNQVIGVVWEWDDLTEQREAELQVSTIINAAKKGQLSTRLDTSRLDGFMVVLAKGINEMLDAIVAPIQLTASYIDQIAQGEIPKDISTDYQGDFNQIRNSFLTCTEAIGLLITDTNMLVDATSKGLLKQRAKAEFHKGDYKTIINGFNQTLDAIVKPIETTSHYLNQIAQGHIPTQVSDDYQGDFIQVKDSLTECARAINALISDTQYLADSAIKGQLSVRVDSTNHQGDFASIVQGINHTLDAIVQPINLTANYLNEISQGIIPEHISEQFEGEFAQVRASLVRCTSAVQQLLSDSSLLADAAAAGDLSVRADQAQHLGEFANIISGFNATLDAITQPLNECQQVIGALAQGNLTMRVEGSYSGQFKELQQSVNSSVTNLAALVGQIDQTAVSITASSTQIYQGVTELSHRTESQASSIEETTASVSELTATVNLNASNAQSASQLAMQANTQTQHGEDLLNKTVSAMKAISHSSDEISKIIQVINEIAFQTNLLALNAAVEAARAGDKGRGFAVVAAEVRQLAQRSAEASKNIGQLINDSVARVKHGMELVDDSGVTLKGILGAVQELSGLMNNIASASKEQSSGINQINVAIKQIEKMTYQNNELVENAGSSSSELEQQALEMKTLMGQFVVA</sequence>
<dbReference type="SMART" id="SM00283">
    <property type="entry name" value="MA"/>
    <property type="match status" value="1"/>
</dbReference>